<accession>A0A6A0H1F4</accession>
<name>A0A6A0H1F4_HYAAZ</name>
<dbReference type="Proteomes" id="UP000711488">
    <property type="component" value="Unassembled WGS sequence"/>
</dbReference>
<dbReference type="PROSITE" id="PS50053">
    <property type="entry name" value="UBIQUITIN_2"/>
    <property type="match status" value="1"/>
</dbReference>
<feature type="domain" description="Ubiquitin-like" evidence="6">
    <location>
        <begin position="237"/>
        <end position="310"/>
    </location>
</feature>
<dbReference type="PANTHER" id="PTHR47156">
    <property type="entry name" value="PROTEIN CBG20824"/>
    <property type="match status" value="1"/>
</dbReference>
<dbReference type="AlphaFoldDB" id="A0A6A0H1F4"/>
<sequence>MADSSLPPCPHCKKSYDEKDHKPLLLPCGHVSCRSCLSALEDQDDMKCGVKKCKKSCSENISDLLTVYDLIPANSGASGDARTGRDVVPLETSSGGPIPTGREVVPMDSDDTESVSGSSVSTSNSTASGFPTCVVCSDDYCEVNPPRLLTCGHAFCTFCLKDLEKNNSYACPQCRKVRNKGSCSKLPVVLTLIDPKNAKNKVSPRDPPTKVLEKVERLQQDKMRRPSTSINSNTKTIEVHVQDLRGQTHTFNVDPRTETVLRLRERMSNRPDDCRYLTFENRTLENQRLLAEYNLRPHCTIHERGRLSGGCY</sequence>
<dbReference type="CDD" id="cd16449">
    <property type="entry name" value="RING-HC"/>
    <property type="match status" value="1"/>
</dbReference>
<keyword evidence="9" id="KW-1185">Reference proteome</keyword>
<dbReference type="GO" id="GO:0008270">
    <property type="term" value="F:zinc ion binding"/>
    <property type="evidence" value="ECO:0007669"/>
    <property type="project" value="UniProtKB-KW"/>
</dbReference>
<dbReference type="InterPro" id="IPR013083">
    <property type="entry name" value="Znf_RING/FYVE/PHD"/>
</dbReference>
<protein>
    <submittedName>
        <fullName evidence="10 11">Uncharacterized protein LOC108676849</fullName>
    </submittedName>
</protein>
<dbReference type="InterPro" id="IPR001841">
    <property type="entry name" value="Znf_RING"/>
</dbReference>
<dbReference type="InterPro" id="IPR017907">
    <property type="entry name" value="Znf_RING_CS"/>
</dbReference>
<dbReference type="Pfam" id="PF14634">
    <property type="entry name" value="zf-RING_5"/>
    <property type="match status" value="1"/>
</dbReference>
<dbReference type="Gene3D" id="3.30.40.10">
    <property type="entry name" value="Zinc/RING finger domain, C3HC4 (zinc finger)"/>
    <property type="match status" value="2"/>
</dbReference>
<dbReference type="InterPro" id="IPR000626">
    <property type="entry name" value="Ubiquitin-like_dom"/>
</dbReference>
<dbReference type="RefSeq" id="XP_018020492.1">
    <property type="nucleotide sequence ID" value="XM_018165003.2"/>
</dbReference>
<dbReference type="PANTHER" id="PTHR47156:SF10">
    <property type="entry name" value="E3 UBIQUITIN-PROTEIN LIGASE TRIM-21-RELATED"/>
    <property type="match status" value="1"/>
</dbReference>
<evidence type="ECO:0000256" key="5">
    <source>
        <dbReference type="SAM" id="MobiDB-lite"/>
    </source>
</evidence>
<feature type="compositionally biased region" description="Low complexity" evidence="5">
    <location>
        <begin position="114"/>
        <end position="126"/>
    </location>
</feature>
<dbReference type="GeneID" id="108676849"/>
<evidence type="ECO:0000313" key="8">
    <source>
        <dbReference type="EMBL" id="KAA0194795.1"/>
    </source>
</evidence>
<keyword evidence="1" id="KW-0479">Metal-binding</keyword>
<organism evidence="8">
    <name type="scientific">Hyalella azteca</name>
    <name type="common">Amphipod</name>
    <dbReference type="NCBI Taxonomy" id="294128"/>
    <lineage>
        <taxon>Eukaryota</taxon>
        <taxon>Metazoa</taxon>
        <taxon>Ecdysozoa</taxon>
        <taxon>Arthropoda</taxon>
        <taxon>Crustacea</taxon>
        <taxon>Multicrustacea</taxon>
        <taxon>Malacostraca</taxon>
        <taxon>Eumalacostraca</taxon>
        <taxon>Peracarida</taxon>
        <taxon>Amphipoda</taxon>
        <taxon>Senticaudata</taxon>
        <taxon>Talitrida</taxon>
        <taxon>Talitroidea</taxon>
        <taxon>Hyalellidae</taxon>
        <taxon>Hyalella</taxon>
    </lineage>
</organism>
<gene>
    <name evidence="10 11" type="primary">LOC108676849</name>
    <name evidence="8" type="ORF">HAZT_HAZT009327</name>
</gene>
<dbReference type="SUPFAM" id="SSF57850">
    <property type="entry name" value="RING/U-box"/>
    <property type="match status" value="2"/>
</dbReference>
<keyword evidence="2 4" id="KW-0863">Zinc-finger</keyword>
<dbReference type="KEGG" id="hazt:108676849"/>
<feature type="region of interest" description="Disordered" evidence="5">
    <location>
        <begin position="77"/>
        <end position="126"/>
    </location>
</feature>
<dbReference type="SMART" id="SM00184">
    <property type="entry name" value="RING"/>
    <property type="match status" value="2"/>
</dbReference>
<reference evidence="8" key="2">
    <citation type="journal article" date="2018" name="Environ. Sci. Technol.">
        <title>The Toxicogenome of Hyalella azteca: A Model for Sediment Ecotoxicology and Evolutionary Toxicology.</title>
        <authorList>
            <person name="Poynton H.C."/>
            <person name="Hasenbein S."/>
            <person name="Benoit J.B."/>
            <person name="Sepulveda M.S."/>
            <person name="Poelchau M.F."/>
            <person name="Hughes D.S.T."/>
            <person name="Murali S.C."/>
            <person name="Chen S."/>
            <person name="Glastad K.M."/>
            <person name="Goodisman M.A.D."/>
            <person name="Werren J.H."/>
            <person name="Vineis J.H."/>
            <person name="Bowen J.L."/>
            <person name="Friedrich M."/>
            <person name="Jones J."/>
            <person name="Robertson H.M."/>
            <person name="Feyereisen R."/>
            <person name="Mechler-Hickson A."/>
            <person name="Mathers N."/>
            <person name="Lee C.E."/>
            <person name="Colbourne J.K."/>
            <person name="Biales A."/>
            <person name="Johnston J.S."/>
            <person name="Wellborn G.A."/>
            <person name="Rosendale A.J."/>
            <person name="Cridge A.G."/>
            <person name="Munoz-Torres M.C."/>
            <person name="Bain P.A."/>
            <person name="Manny A.R."/>
            <person name="Major K.M."/>
            <person name="Lambert F.N."/>
            <person name="Vulpe C.D."/>
            <person name="Tuck P."/>
            <person name="Blalock B.J."/>
            <person name="Lin Y.Y."/>
            <person name="Smith M.E."/>
            <person name="Ochoa-Acuna H."/>
            <person name="Chen M.M."/>
            <person name="Childers C.P."/>
            <person name="Qu J."/>
            <person name="Dugan S."/>
            <person name="Lee S.L."/>
            <person name="Chao H."/>
            <person name="Dinh H."/>
            <person name="Han Y."/>
            <person name="Doddapaneni H."/>
            <person name="Worley K.C."/>
            <person name="Muzny D.M."/>
            <person name="Gibbs R.A."/>
            <person name="Richards S."/>
        </authorList>
    </citation>
    <scope>NUCLEOTIDE SEQUENCE</scope>
    <source>
        <strain evidence="8">HAZT.00-mixed</strain>
        <tissue evidence="8">Whole organism</tissue>
    </source>
</reference>
<dbReference type="SUPFAM" id="SSF54236">
    <property type="entry name" value="Ubiquitin-like"/>
    <property type="match status" value="1"/>
</dbReference>
<reference evidence="8" key="3">
    <citation type="submission" date="2019-06" db="EMBL/GenBank/DDBJ databases">
        <authorList>
            <person name="Poynton C."/>
            <person name="Hasenbein S."/>
            <person name="Benoit J.B."/>
            <person name="Sepulveda M.S."/>
            <person name="Poelchau M.F."/>
            <person name="Murali S.C."/>
            <person name="Chen S."/>
            <person name="Glastad K.M."/>
            <person name="Werren J.H."/>
            <person name="Vineis J.H."/>
            <person name="Bowen J.L."/>
            <person name="Friedrich M."/>
            <person name="Jones J."/>
            <person name="Robertson H.M."/>
            <person name="Feyereisen R."/>
            <person name="Mechler-Hickson A."/>
            <person name="Mathers N."/>
            <person name="Lee C.E."/>
            <person name="Colbourne J.K."/>
            <person name="Biales A."/>
            <person name="Johnston J.S."/>
            <person name="Wellborn G.A."/>
            <person name="Rosendale A.J."/>
            <person name="Cridge A.G."/>
            <person name="Munoz-Torres M.C."/>
            <person name="Bain P.A."/>
            <person name="Manny A.R."/>
            <person name="Major K.M."/>
            <person name="Lambert F.N."/>
            <person name="Vulpe C.D."/>
            <person name="Tuck P."/>
            <person name="Blalock B.J."/>
            <person name="Lin Y.-Y."/>
            <person name="Smith M.E."/>
            <person name="Ochoa-Acuna H."/>
            <person name="Chen M.-J.M."/>
            <person name="Childers C.P."/>
            <person name="Qu J."/>
            <person name="Dugan S."/>
            <person name="Lee S.L."/>
            <person name="Chao H."/>
            <person name="Dinh H."/>
            <person name="Han Y."/>
            <person name="Doddapaneni H."/>
            <person name="Worley K.C."/>
            <person name="Muzny D.M."/>
            <person name="Gibbs R.A."/>
            <person name="Richards S."/>
        </authorList>
    </citation>
    <scope>NUCLEOTIDE SEQUENCE</scope>
    <source>
        <strain evidence="8">HAZT.00-mixed</strain>
        <tissue evidence="8">Whole organism</tissue>
    </source>
</reference>
<dbReference type="RefSeq" id="XP_047738222.1">
    <property type="nucleotide sequence ID" value="XM_047882266.1"/>
</dbReference>
<dbReference type="PROSITE" id="PS50089">
    <property type="entry name" value="ZF_RING_2"/>
    <property type="match status" value="2"/>
</dbReference>
<dbReference type="InterPro" id="IPR029071">
    <property type="entry name" value="Ubiquitin-like_domsf"/>
</dbReference>
<dbReference type="InterPro" id="IPR052667">
    <property type="entry name" value="E3_ubiquitin-ligase_RING"/>
</dbReference>
<feature type="domain" description="RING-type" evidence="7">
    <location>
        <begin position="9"/>
        <end position="52"/>
    </location>
</feature>
<reference evidence="10 11" key="4">
    <citation type="submission" date="2025-04" db="UniProtKB">
        <authorList>
            <consortium name="RefSeq"/>
        </authorList>
    </citation>
    <scope>IDENTIFICATION</scope>
    <source>
        <tissue evidence="10 11">Whole organism</tissue>
    </source>
</reference>
<dbReference type="OrthoDB" id="1885901at2759"/>
<dbReference type="Proteomes" id="UP000694843">
    <property type="component" value="Unplaced"/>
</dbReference>
<evidence type="ECO:0000313" key="10">
    <source>
        <dbReference type="RefSeq" id="XP_018020492.1"/>
    </source>
</evidence>
<feature type="domain" description="RING-type" evidence="7">
    <location>
        <begin position="133"/>
        <end position="175"/>
    </location>
</feature>
<evidence type="ECO:0000313" key="11">
    <source>
        <dbReference type="RefSeq" id="XP_047738222.1"/>
    </source>
</evidence>
<evidence type="ECO:0000256" key="2">
    <source>
        <dbReference type="ARBA" id="ARBA00022771"/>
    </source>
</evidence>
<dbReference type="Gene3D" id="3.10.20.90">
    <property type="entry name" value="Phosphatidylinositol 3-kinase Catalytic Subunit, Chain A, domain 1"/>
    <property type="match status" value="1"/>
</dbReference>
<evidence type="ECO:0000259" key="6">
    <source>
        <dbReference type="PROSITE" id="PS50053"/>
    </source>
</evidence>
<evidence type="ECO:0000256" key="4">
    <source>
        <dbReference type="PROSITE-ProRule" id="PRU00175"/>
    </source>
</evidence>
<keyword evidence="3" id="KW-0862">Zinc</keyword>
<evidence type="ECO:0000256" key="3">
    <source>
        <dbReference type="ARBA" id="ARBA00022833"/>
    </source>
</evidence>
<reference evidence="8" key="1">
    <citation type="submission" date="2014-08" db="EMBL/GenBank/DDBJ databases">
        <authorList>
            <person name="Murali S."/>
            <person name="Richards S."/>
            <person name="Bandaranaike D."/>
            <person name="Bellair M."/>
            <person name="Blankenburg K."/>
            <person name="Chao H."/>
            <person name="Dinh H."/>
            <person name="Doddapaneni H."/>
            <person name="Dugan-Rocha S."/>
            <person name="Elkadiri S."/>
            <person name="Gnanaolivu R."/>
            <person name="Hughes D."/>
            <person name="Lee S."/>
            <person name="Li M."/>
            <person name="Ming W."/>
            <person name="Munidasa M."/>
            <person name="Muniz J."/>
            <person name="Nguyen L."/>
            <person name="Osuji N."/>
            <person name="Pu L.-L."/>
            <person name="Puazo M."/>
            <person name="Skinner E."/>
            <person name="Qu C."/>
            <person name="Quiroz J."/>
            <person name="Raj R."/>
            <person name="Weissenberger G."/>
            <person name="Xin Y."/>
            <person name="Zou X."/>
            <person name="Han Y."/>
            <person name="Worley K."/>
            <person name="Muzny D."/>
            <person name="Gibbs R."/>
        </authorList>
    </citation>
    <scope>NUCLEOTIDE SEQUENCE</scope>
    <source>
        <strain evidence="8">HAZT.00-mixed</strain>
        <tissue evidence="8">Whole organism</tissue>
    </source>
</reference>
<dbReference type="PROSITE" id="PS00518">
    <property type="entry name" value="ZF_RING_1"/>
    <property type="match status" value="1"/>
</dbReference>
<evidence type="ECO:0000313" key="9">
    <source>
        <dbReference type="Proteomes" id="UP000694843"/>
    </source>
</evidence>
<evidence type="ECO:0000259" key="7">
    <source>
        <dbReference type="PROSITE" id="PS50089"/>
    </source>
</evidence>
<dbReference type="Pfam" id="PF13639">
    <property type="entry name" value="zf-RING_2"/>
    <property type="match status" value="1"/>
</dbReference>
<proteinExistence type="predicted"/>
<evidence type="ECO:0000256" key="1">
    <source>
        <dbReference type="ARBA" id="ARBA00022723"/>
    </source>
</evidence>
<dbReference type="EMBL" id="JQDR03010031">
    <property type="protein sequence ID" value="KAA0194795.1"/>
    <property type="molecule type" value="Genomic_DNA"/>
</dbReference>